<sequence length="175" mass="19775">MDINYTSPSIAPNLTLFACEKLHAQLTPQSCSNHFENSRYIQCVGCPIGEYHTPKVSNNCSNNRSQNMAPNPACTRCQKAGRRLVFKKTLCISCANREYEVRKGKNSKGTEPILAQSRLRRVVVTLIHKENECNWEGLVVDESEAKRVIERLYFGALISTVFFYEHSDGGNQSKE</sequence>
<proteinExistence type="predicted"/>
<dbReference type="Proteomes" id="UP000643610">
    <property type="component" value="Unassembled WGS sequence"/>
</dbReference>
<protein>
    <submittedName>
        <fullName evidence="1">Uncharacterized protein</fullName>
    </submittedName>
</protein>
<reference evidence="1 2" key="1">
    <citation type="submission" date="2020-08" db="EMBL/GenBank/DDBJ databases">
        <title>Novel species isolated from subtropical streams in China.</title>
        <authorList>
            <person name="Lu H."/>
        </authorList>
    </citation>
    <scope>NUCLEOTIDE SEQUENCE [LARGE SCALE GENOMIC DNA]</scope>
    <source>
        <strain evidence="1 2">KCTC 52442</strain>
    </source>
</reference>
<evidence type="ECO:0000313" key="2">
    <source>
        <dbReference type="Proteomes" id="UP000643610"/>
    </source>
</evidence>
<dbReference type="RefSeq" id="WP_186890532.1">
    <property type="nucleotide sequence ID" value="NZ_JACOFU010000003.1"/>
</dbReference>
<keyword evidence="2" id="KW-1185">Reference proteome</keyword>
<evidence type="ECO:0000313" key="1">
    <source>
        <dbReference type="EMBL" id="MBC3831475.1"/>
    </source>
</evidence>
<accession>A0ABR6XPQ9</accession>
<name>A0ABR6XPQ9_9BURK</name>
<dbReference type="EMBL" id="JACOFU010000003">
    <property type="protein sequence ID" value="MBC3831475.1"/>
    <property type="molecule type" value="Genomic_DNA"/>
</dbReference>
<organism evidence="1 2">
    <name type="scientific">Undibacterium amnicola</name>
    <dbReference type="NCBI Taxonomy" id="1834038"/>
    <lineage>
        <taxon>Bacteria</taxon>
        <taxon>Pseudomonadati</taxon>
        <taxon>Pseudomonadota</taxon>
        <taxon>Betaproteobacteria</taxon>
        <taxon>Burkholderiales</taxon>
        <taxon>Oxalobacteraceae</taxon>
        <taxon>Undibacterium</taxon>
    </lineage>
</organism>
<comment type="caution">
    <text evidence="1">The sequence shown here is derived from an EMBL/GenBank/DDBJ whole genome shotgun (WGS) entry which is preliminary data.</text>
</comment>
<gene>
    <name evidence="1" type="ORF">H8K33_08135</name>
</gene>